<dbReference type="SMART" id="SM00091">
    <property type="entry name" value="PAS"/>
    <property type="match status" value="2"/>
</dbReference>
<accession>A0ABU5IQF6</accession>
<dbReference type="SUPFAM" id="SSF55874">
    <property type="entry name" value="ATPase domain of HSP90 chaperone/DNA topoisomerase II/histidine kinase"/>
    <property type="match status" value="1"/>
</dbReference>
<dbReference type="PANTHER" id="PTHR24421">
    <property type="entry name" value="NITRATE/NITRITE SENSOR PROTEIN NARX-RELATED"/>
    <property type="match status" value="1"/>
</dbReference>
<evidence type="ECO:0000256" key="13">
    <source>
        <dbReference type="ARBA" id="ARBA00022840"/>
    </source>
</evidence>
<evidence type="ECO:0000256" key="7">
    <source>
        <dbReference type="ARBA" id="ARBA00022490"/>
    </source>
</evidence>
<evidence type="ECO:0000256" key="9">
    <source>
        <dbReference type="ARBA" id="ARBA00022679"/>
    </source>
</evidence>
<comment type="subcellular location">
    <subcellularLocation>
        <location evidence="3">Cytoplasm</location>
    </subcellularLocation>
</comment>
<evidence type="ECO:0000259" key="20">
    <source>
        <dbReference type="PROSITE" id="PS50112"/>
    </source>
</evidence>
<feature type="domain" description="PAC" evidence="21">
    <location>
        <begin position="83"/>
        <end position="135"/>
    </location>
</feature>
<evidence type="ECO:0000256" key="10">
    <source>
        <dbReference type="ARBA" id="ARBA00022723"/>
    </source>
</evidence>
<dbReference type="NCBIfam" id="TIGR00229">
    <property type="entry name" value="sensory_box"/>
    <property type="match status" value="2"/>
</dbReference>
<comment type="cofactor">
    <cofactor evidence="2">
        <name>[4Fe-4S] cluster</name>
        <dbReference type="ChEBI" id="CHEBI:49883"/>
    </cofactor>
</comment>
<dbReference type="PANTHER" id="PTHR24421:SF10">
    <property type="entry name" value="NITRATE_NITRITE SENSOR PROTEIN NARQ"/>
    <property type="match status" value="1"/>
</dbReference>
<protein>
    <recommendedName>
        <fullName evidence="5">Oxygen sensor histidine kinase NreB</fullName>
        <ecNumber evidence="4">2.7.13.3</ecNumber>
    </recommendedName>
    <alternativeName>
        <fullName evidence="18">Nitrogen regulation protein B</fullName>
    </alternativeName>
</protein>
<evidence type="ECO:0000259" key="21">
    <source>
        <dbReference type="PROSITE" id="PS50113"/>
    </source>
</evidence>
<dbReference type="EMBL" id="JAXOJX010000098">
    <property type="protein sequence ID" value="MDZ5461141.1"/>
    <property type="molecule type" value="Genomic_DNA"/>
</dbReference>
<reference evidence="22 23" key="1">
    <citation type="submission" date="2023-11" db="EMBL/GenBank/DDBJ databases">
        <title>Draft genome of Azohydromonas lata strain H1 (DSM1123), a polyhydroxyalkanoate producer.</title>
        <authorList>
            <person name="Traversa D."/>
            <person name="D'Addabbo P."/>
            <person name="Pazzani C."/>
            <person name="Manzari C."/>
            <person name="Chiara M."/>
            <person name="Scrascia M."/>
        </authorList>
    </citation>
    <scope>NUCLEOTIDE SEQUENCE [LARGE SCALE GENOMIC DNA]</scope>
    <source>
        <strain evidence="22 23">H1</strain>
    </source>
</reference>
<comment type="function">
    <text evidence="17">Member of the two-component regulatory system NreB/NreC involved in the control of dissimilatory nitrate/nitrite reduction in response to oxygen. NreB functions as a direct oxygen sensor histidine kinase which is autophosphorylated, in the absence of oxygen, probably at the conserved histidine residue, and transfers its phosphate group probably to a conserved aspartate residue of NreC. NreB/NreC activates the expression of the nitrate (narGHJI) and nitrite (nir) reductase operons, as well as the putative nitrate transporter gene narT.</text>
</comment>
<dbReference type="InterPro" id="IPR013655">
    <property type="entry name" value="PAS_fold_3"/>
</dbReference>
<dbReference type="PROSITE" id="PS50113">
    <property type="entry name" value="PAC"/>
    <property type="match status" value="2"/>
</dbReference>
<keyword evidence="7" id="KW-0963">Cytoplasm</keyword>
<dbReference type="InterPro" id="IPR004358">
    <property type="entry name" value="Sig_transdc_His_kin-like_C"/>
</dbReference>
<gene>
    <name evidence="22" type="ORF">SM757_31670</name>
</gene>
<evidence type="ECO:0000256" key="5">
    <source>
        <dbReference type="ARBA" id="ARBA00017322"/>
    </source>
</evidence>
<evidence type="ECO:0000313" key="23">
    <source>
        <dbReference type="Proteomes" id="UP001293718"/>
    </source>
</evidence>
<dbReference type="EC" id="2.7.13.3" evidence="4"/>
<evidence type="ECO:0000256" key="14">
    <source>
        <dbReference type="ARBA" id="ARBA00023004"/>
    </source>
</evidence>
<dbReference type="PROSITE" id="PS50112">
    <property type="entry name" value="PAS"/>
    <property type="match status" value="2"/>
</dbReference>
<dbReference type="InterPro" id="IPR005467">
    <property type="entry name" value="His_kinase_dom"/>
</dbReference>
<comment type="caution">
    <text evidence="22">The sequence shown here is derived from an EMBL/GenBank/DDBJ whole genome shotgun (WGS) entry which is preliminary data.</text>
</comment>
<dbReference type="CDD" id="cd16917">
    <property type="entry name" value="HATPase_UhpB-NarQ-NarX-like"/>
    <property type="match status" value="1"/>
</dbReference>
<feature type="domain" description="Histidine kinase" evidence="19">
    <location>
        <begin position="395"/>
        <end position="486"/>
    </location>
</feature>
<keyword evidence="8" id="KW-0597">Phosphoprotein</keyword>
<dbReference type="CDD" id="cd00130">
    <property type="entry name" value="PAS"/>
    <property type="match status" value="2"/>
</dbReference>
<dbReference type="PROSITE" id="PS50109">
    <property type="entry name" value="HIS_KIN"/>
    <property type="match status" value="1"/>
</dbReference>
<keyword evidence="12" id="KW-0418">Kinase</keyword>
<dbReference type="SMART" id="SM00387">
    <property type="entry name" value="HATPase_c"/>
    <property type="match status" value="1"/>
</dbReference>
<evidence type="ECO:0000256" key="3">
    <source>
        <dbReference type="ARBA" id="ARBA00004496"/>
    </source>
</evidence>
<keyword evidence="23" id="KW-1185">Reference proteome</keyword>
<evidence type="ECO:0000256" key="8">
    <source>
        <dbReference type="ARBA" id="ARBA00022553"/>
    </source>
</evidence>
<keyword evidence="14" id="KW-0408">Iron</keyword>
<dbReference type="InterPro" id="IPR001610">
    <property type="entry name" value="PAC"/>
</dbReference>
<feature type="domain" description="PAS" evidence="20">
    <location>
        <begin position="37"/>
        <end position="80"/>
    </location>
</feature>
<dbReference type="Pfam" id="PF08447">
    <property type="entry name" value="PAS_3"/>
    <property type="match status" value="2"/>
</dbReference>
<evidence type="ECO:0000256" key="17">
    <source>
        <dbReference type="ARBA" id="ARBA00024827"/>
    </source>
</evidence>
<evidence type="ECO:0000259" key="19">
    <source>
        <dbReference type="PROSITE" id="PS50109"/>
    </source>
</evidence>
<dbReference type="InterPro" id="IPR000014">
    <property type="entry name" value="PAS"/>
</dbReference>
<evidence type="ECO:0000313" key="22">
    <source>
        <dbReference type="EMBL" id="MDZ5461141.1"/>
    </source>
</evidence>
<evidence type="ECO:0000256" key="12">
    <source>
        <dbReference type="ARBA" id="ARBA00022777"/>
    </source>
</evidence>
<dbReference type="InterPro" id="IPR011712">
    <property type="entry name" value="Sig_transdc_His_kin_sub3_dim/P"/>
</dbReference>
<proteinExistence type="predicted"/>
<dbReference type="RefSeq" id="WP_322468394.1">
    <property type="nucleotide sequence ID" value="NZ_JAXOJX010000098.1"/>
</dbReference>
<dbReference type="InterPro" id="IPR035965">
    <property type="entry name" value="PAS-like_dom_sf"/>
</dbReference>
<evidence type="ECO:0000256" key="6">
    <source>
        <dbReference type="ARBA" id="ARBA00022485"/>
    </source>
</evidence>
<dbReference type="SUPFAM" id="SSF55785">
    <property type="entry name" value="PYP-like sensor domain (PAS domain)"/>
    <property type="match status" value="2"/>
</dbReference>
<comment type="catalytic activity">
    <reaction evidence="1">
        <text>ATP + protein L-histidine = ADP + protein N-phospho-L-histidine.</text>
        <dbReference type="EC" id="2.7.13.3"/>
    </reaction>
</comment>
<keyword evidence="16" id="KW-0411">Iron-sulfur</keyword>
<keyword evidence="15" id="KW-0902">Two-component regulatory system</keyword>
<dbReference type="InterPro" id="IPR000700">
    <property type="entry name" value="PAS-assoc_C"/>
</dbReference>
<evidence type="ECO:0000256" key="4">
    <source>
        <dbReference type="ARBA" id="ARBA00012438"/>
    </source>
</evidence>
<sequence length="492" mass="54654">MSNALDAMQARLAGMMFNLSSVGMAHTDALSRRFLCVNPALCALTGYGEAELLAMTVDELNHPEDRGADGLVFERFMRGEASYQVEKRYRRKGGGVVWVRVTADVVRDAQGCPLRCCAVIEDISERKRGEQRLCESEARLHAIANLVPDLLWSTDPAGHADWFNRRWCEYTGQSEAQAMGDGWADVVHPDDRAEAVARWHEALRRHQPLDNELRLRGHDGHYRWHLVRAEPQLGDDGRVLRWFGSATDAHAVHGVRELLEQRVKDRTRELRTLLARVEHVQDEERRRIARELHDSLGQYLSSLALAVGTVTQQQRDAEDCERLRRLQPLMQQVDRELDRIVFTLRPTALEDCGLGDGVAAYVATWSALSSTPVDLEQHGLDGERLPAPVEAAVFRVIQEALNNVAKHAGATRVSVSLKRSRRHLQASVEDDGVGFEAAEGRDGGAGRAGWGVLGMKERIEALGGQFAVESQPGTGTTVLLRVPLQEDAAAAQ</sequence>
<evidence type="ECO:0000256" key="1">
    <source>
        <dbReference type="ARBA" id="ARBA00000085"/>
    </source>
</evidence>
<dbReference type="InterPro" id="IPR050482">
    <property type="entry name" value="Sensor_HK_TwoCompSys"/>
</dbReference>
<keyword evidence="13" id="KW-0067">ATP-binding</keyword>
<feature type="domain" description="PAS" evidence="20">
    <location>
        <begin position="136"/>
        <end position="206"/>
    </location>
</feature>
<feature type="domain" description="PAC" evidence="21">
    <location>
        <begin position="209"/>
        <end position="261"/>
    </location>
</feature>
<keyword evidence="9" id="KW-0808">Transferase</keyword>
<evidence type="ECO:0000256" key="16">
    <source>
        <dbReference type="ARBA" id="ARBA00023014"/>
    </source>
</evidence>
<dbReference type="InterPro" id="IPR003594">
    <property type="entry name" value="HATPase_dom"/>
</dbReference>
<dbReference type="InterPro" id="IPR036890">
    <property type="entry name" value="HATPase_C_sf"/>
</dbReference>
<keyword evidence="11" id="KW-0547">Nucleotide-binding</keyword>
<dbReference type="Pfam" id="PF02518">
    <property type="entry name" value="HATPase_c"/>
    <property type="match status" value="1"/>
</dbReference>
<evidence type="ECO:0000256" key="15">
    <source>
        <dbReference type="ARBA" id="ARBA00023012"/>
    </source>
</evidence>
<dbReference type="Proteomes" id="UP001293718">
    <property type="component" value="Unassembled WGS sequence"/>
</dbReference>
<keyword evidence="10" id="KW-0479">Metal-binding</keyword>
<evidence type="ECO:0000256" key="18">
    <source>
        <dbReference type="ARBA" id="ARBA00030800"/>
    </source>
</evidence>
<organism evidence="22 23">
    <name type="scientific">Azohydromonas lata</name>
    <dbReference type="NCBI Taxonomy" id="45677"/>
    <lineage>
        <taxon>Bacteria</taxon>
        <taxon>Pseudomonadati</taxon>
        <taxon>Pseudomonadota</taxon>
        <taxon>Betaproteobacteria</taxon>
        <taxon>Burkholderiales</taxon>
        <taxon>Sphaerotilaceae</taxon>
        <taxon>Azohydromonas</taxon>
    </lineage>
</organism>
<dbReference type="Pfam" id="PF07730">
    <property type="entry name" value="HisKA_3"/>
    <property type="match status" value="1"/>
</dbReference>
<dbReference type="SMART" id="SM00086">
    <property type="entry name" value="PAC"/>
    <property type="match status" value="2"/>
</dbReference>
<dbReference type="Gene3D" id="3.30.565.10">
    <property type="entry name" value="Histidine kinase-like ATPase, C-terminal domain"/>
    <property type="match status" value="1"/>
</dbReference>
<name>A0ABU5IQF6_9BURK</name>
<keyword evidence="6" id="KW-0004">4Fe-4S</keyword>
<evidence type="ECO:0000256" key="11">
    <source>
        <dbReference type="ARBA" id="ARBA00022741"/>
    </source>
</evidence>
<evidence type="ECO:0000256" key="2">
    <source>
        <dbReference type="ARBA" id="ARBA00001966"/>
    </source>
</evidence>
<dbReference type="Gene3D" id="1.20.5.1930">
    <property type="match status" value="1"/>
</dbReference>
<dbReference type="PRINTS" id="PR00344">
    <property type="entry name" value="BCTRLSENSOR"/>
</dbReference>
<dbReference type="Gene3D" id="3.30.450.20">
    <property type="entry name" value="PAS domain"/>
    <property type="match status" value="2"/>
</dbReference>